<feature type="domain" description="Major vault protein repeat" evidence="13">
    <location>
        <begin position="373"/>
        <end position="419"/>
    </location>
</feature>
<proteinExistence type="predicted"/>
<evidence type="ECO:0000313" key="17">
    <source>
        <dbReference type="Proteomes" id="UP000275846"/>
    </source>
</evidence>
<dbReference type="Gene3D" id="2.30.30.570">
    <property type="match status" value="2"/>
</dbReference>
<dbReference type="AlphaFoldDB" id="A0A3P7CSE3"/>
<evidence type="ECO:0000256" key="9">
    <source>
        <dbReference type="SAM" id="Coils"/>
    </source>
</evidence>
<dbReference type="FunFam" id="2.30.30.570:FF:000002">
    <property type="entry name" value="Major vault protein-alpha"/>
    <property type="match status" value="1"/>
</dbReference>
<evidence type="ECO:0000256" key="3">
    <source>
        <dbReference type="ARBA" id="ARBA00018296"/>
    </source>
</evidence>
<dbReference type="PROSITE" id="PS50096">
    <property type="entry name" value="IQ"/>
    <property type="match status" value="1"/>
</dbReference>
<dbReference type="Pfam" id="PF11978">
    <property type="entry name" value="MVP_shoulder"/>
    <property type="match status" value="1"/>
</dbReference>
<dbReference type="Gene3D" id="2.30.30.550">
    <property type="entry name" value="Major Vault Protein repeat"/>
    <property type="match status" value="5"/>
</dbReference>
<accession>A0A3P7CSE3</accession>
<feature type="repeat" description="MVP" evidence="8">
    <location>
        <begin position="332"/>
        <end position="376"/>
    </location>
</feature>
<dbReference type="OrthoDB" id="6125719at2759"/>
<feature type="region of interest" description="Disordered" evidence="10">
    <location>
        <begin position="754"/>
        <end position="780"/>
    </location>
</feature>
<gene>
    <name evidence="16" type="ORF">SSLN_LOCUS14524</name>
</gene>
<dbReference type="Pfam" id="PF17796">
    <property type="entry name" value="Vault_4"/>
    <property type="match status" value="1"/>
</dbReference>
<dbReference type="Gene3D" id="3.30.479.30">
    <property type="entry name" value="Band 7 domain"/>
    <property type="match status" value="1"/>
</dbReference>
<feature type="domain" description="Major vault protein repeat" evidence="11">
    <location>
        <begin position="423"/>
        <end position="463"/>
    </location>
</feature>
<feature type="coiled-coil region" evidence="9">
    <location>
        <begin position="784"/>
        <end position="850"/>
    </location>
</feature>
<dbReference type="PANTHER" id="PTHR14165">
    <property type="entry name" value="MAJOR VAULT PROTEIN"/>
    <property type="match status" value="1"/>
</dbReference>
<feature type="repeat" description="MVP" evidence="8">
    <location>
        <begin position="174"/>
        <end position="226"/>
    </location>
</feature>
<dbReference type="InterPro" id="IPR036013">
    <property type="entry name" value="Band_7/SPFH_dom_sf"/>
</dbReference>
<sequence length="1000" mass="111915">MVSMSSSDGVNVAIPPYHFLHVLDNNTNVTRLVSGPATFFRKSNEKIIKLPQRMITVTIKEYCIISNPVKKDDNGDIVMDEFCQASLTYGDVEYRFAQPPFPLYPGEEIMKEVTSLTVLAQNKALLLSALINFKSEDGVDRVAGEQWLFEGPGVYRPRKEVEVLSARTAEMISPNSALFVRALMDFKDRDGQKRVYGEEWLVKSVGAYMVGAYEERVDVIEAYNLDEKRALHVKAKRTHVDNFGKRRKHGEEWLITHLDTESHIPSVNEEVVQVVSPIVLASNNYCIICDPVNEEGVPRIGKKLLVRGEKAFFLMPGEDLDDGIMDVYVLGQSDGIILRALEKHGEEWLITHLDTESHIPSVNEEVVQVVSPIVLASNNYCIICDPVNEEGVPRIGKKLLVRGEKAFFLMPGEDLDDGIMDVYVLGQSDGIILRALESFQDGNAARTAGEEWMLTGPLEYVPPIEVEVVTVRKAIPLDENEGIYVRDKRSGQVRAVIGSTYLLNQDEELWPKKLSPAVEKILRANKDPQGERADYRKRGGDGEEEEWDPTRVITYRVPHNAAVHIYDYKGKKSRVVFGPERVMLGPDEEFTLLSLSGGKPKRTNIIKTICLLLGPDFCTDVLVVETADHARLSIQLSYNWQFQVSIKPTQEEATKLFSQPDFVGDFCKTIAARVRGIVASVNFDQFHKNSASLIRQSVFGTDPDDKIGDILLFPQNNLVVTSVDVQAVEPVDQRTRDALQKSVQLAIEITSNSQEASARQEAERLDQEARGKLERQRIKDEAKAEEARRGLLELQVELAALESTGQAKAEAQSRVEAALISTQAEVKKARLEAEAEKIKTDAELERLKLAREAELDYIQKKGHLNLECKMRDVEIETAYFLKRVQALGAENLRHIACAGPERDVRMLRALNLKSTLITDGRSPVNLLDATTGLIGQARSTVHVRQSDDEVTATEPIDEDGYMVRRISLDDMPYVHIYPFVSLPHHPSAAAFSTVGMCPAD</sequence>
<evidence type="ECO:0000256" key="5">
    <source>
        <dbReference type="ARBA" id="ARBA00022737"/>
    </source>
</evidence>
<dbReference type="InterPro" id="IPR039059">
    <property type="entry name" value="MVP"/>
</dbReference>
<evidence type="ECO:0000259" key="11">
    <source>
        <dbReference type="Pfam" id="PF01505"/>
    </source>
</evidence>
<keyword evidence="9" id="KW-0175">Coiled coil</keyword>
<evidence type="ECO:0000259" key="15">
    <source>
        <dbReference type="Pfam" id="PF17796"/>
    </source>
</evidence>
<feature type="repeat" description="MVP" evidence="8">
    <location>
        <begin position="227"/>
        <end position="281"/>
    </location>
</feature>
<dbReference type="Pfam" id="PF17795">
    <property type="entry name" value="Vault_3"/>
    <property type="match status" value="1"/>
</dbReference>
<feature type="domain" description="Major vault protein repeat" evidence="13">
    <location>
        <begin position="278"/>
        <end position="324"/>
    </location>
</feature>
<dbReference type="InterPro" id="IPR043179">
    <property type="entry name" value="Vault_2_sf"/>
</dbReference>
<evidence type="ECO:0000256" key="8">
    <source>
        <dbReference type="PROSITE-ProRule" id="PRU00571"/>
    </source>
</evidence>
<feature type="domain" description="Major vault protein repeat" evidence="11">
    <location>
        <begin position="172"/>
        <end position="208"/>
    </location>
</feature>
<dbReference type="InterPro" id="IPR041136">
    <property type="entry name" value="Vault_4"/>
</dbReference>
<feature type="domain" description="Major vault protein shoulder" evidence="12">
    <location>
        <begin position="614"/>
        <end position="732"/>
    </location>
</feature>
<dbReference type="InterPro" id="IPR043023">
    <property type="entry name" value="MVP_rep_sf"/>
</dbReference>
<evidence type="ECO:0000259" key="13">
    <source>
        <dbReference type="Pfam" id="PF17794"/>
    </source>
</evidence>
<dbReference type="Gene3D" id="6.20.380.10">
    <property type="match status" value="1"/>
</dbReference>
<evidence type="ECO:0000256" key="2">
    <source>
        <dbReference type="ARBA" id="ARBA00004496"/>
    </source>
</evidence>
<evidence type="ECO:0000256" key="10">
    <source>
        <dbReference type="SAM" id="MobiDB-lite"/>
    </source>
</evidence>
<feature type="repeat" description="MVP" evidence="8">
    <location>
        <begin position="60"/>
        <end position="120"/>
    </location>
</feature>
<evidence type="ECO:0000256" key="4">
    <source>
        <dbReference type="ARBA" id="ARBA00022490"/>
    </source>
</evidence>
<evidence type="ECO:0000313" key="16">
    <source>
        <dbReference type="EMBL" id="VDM00910.1"/>
    </source>
</evidence>
<feature type="repeat" description="MVP" evidence="8">
    <location>
        <begin position="283"/>
        <end position="331"/>
    </location>
</feature>
<feature type="domain" description="Major vault protein repeat" evidence="14">
    <location>
        <begin position="552"/>
        <end position="613"/>
    </location>
</feature>
<dbReference type="GO" id="GO:0005737">
    <property type="term" value="C:cytoplasm"/>
    <property type="evidence" value="ECO:0007669"/>
    <property type="project" value="UniProtKB-SubCell"/>
</dbReference>
<keyword evidence="7 8" id="KW-0687">Ribonucleoprotein</keyword>
<feature type="domain" description="Major vault protein repeat" evidence="13">
    <location>
        <begin position="54"/>
        <end position="113"/>
    </location>
</feature>
<dbReference type="GO" id="GO:1990904">
    <property type="term" value="C:ribonucleoprotein complex"/>
    <property type="evidence" value="ECO:0007669"/>
    <property type="project" value="UniProtKB-UniRule"/>
</dbReference>
<dbReference type="InterPro" id="IPR002499">
    <property type="entry name" value="Vault_N"/>
</dbReference>
<feature type="repeat" description="MVP" evidence="8">
    <location>
        <begin position="378"/>
        <end position="426"/>
    </location>
</feature>
<evidence type="ECO:0000256" key="6">
    <source>
        <dbReference type="ARBA" id="ARBA00023242"/>
    </source>
</evidence>
<feature type="compositionally biased region" description="Basic and acidic residues" evidence="10">
    <location>
        <begin position="525"/>
        <end position="541"/>
    </location>
</feature>
<dbReference type="STRING" id="70667.A0A3P7CSE3"/>
<keyword evidence="17" id="KW-1185">Reference proteome</keyword>
<dbReference type="FunFam" id="2.30.30.550:FF:000001">
    <property type="entry name" value="major vault protein-like"/>
    <property type="match status" value="3"/>
</dbReference>
<dbReference type="FunFam" id="2.30.30.560:FF:000002">
    <property type="entry name" value="Major vault protein-alpha"/>
    <property type="match status" value="1"/>
</dbReference>
<dbReference type="Proteomes" id="UP000275846">
    <property type="component" value="Unassembled WGS sequence"/>
</dbReference>
<dbReference type="CDD" id="cd08825">
    <property type="entry name" value="MVP_shoulder"/>
    <property type="match status" value="1"/>
</dbReference>
<dbReference type="FunFam" id="2.30.30.560:FF:000001">
    <property type="entry name" value="major vault protein-like"/>
    <property type="match status" value="2"/>
</dbReference>
<dbReference type="GO" id="GO:0005634">
    <property type="term" value="C:nucleus"/>
    <property type="evidence" value="ECO:0007669"/>
    <property type="project" value="UniProtKB-SubCell"/>
</dbReference>
<dbReference type="InterPro" id="IPR041134">
    <property type="entry name" value="Vault_2"/>
</dbReference>
<feature type="region of interest" description="Disordered" evidence="10">
    <location>
        <begin position="525"/>
        <end position="545"/>
    </location>
</feature>
<dbReference type="EMBL" id="UYSU01039060">
    <property type="protein sequence ID" value="VDM00910.1"/>
    <property type="molecule type" value="Genomic_DNA"/>
</dbReference>
<dbReference type="Pfam" id="PF01505">
    <property type="entry name" value="Vault"/>
    <property type="match status" value="4"/>
</dbReference>
<feature type="domain" description="Major vault protein repeat" evidence="11">
    <location>
        <begin position="223"/>
        <end position="265"/>
    </location>
</feature>
<dbReference type="Pfam" id="PF17794">
    <property type="entry name" value="Vault_2"/>
    <property type="match status" value="3"/>
</dbReference>
<reference evidence="16 17" key="1">
    <citation type="submission" date="2018-11" db="EMBL/GenBank/DDBJ databases">
        <authorList>
            <consortium name="Pathogen Informatics"/>
        </authorList>
    </citation>
    <scope>NUCLEOTIDE SEQUENCE [LARGE SCALE GENOMIC DNA]</scope>
    <source>
        <strain evidence="16 17">NST_G2</strain>
    </source>
</reference>
<name>A0A3P7CSE3_SCHSO</name>
<keyword evidence="6" id="KW-0539">Nucleus</keyword>
<feature type="domain" description="Major vault protein repeat" evidence="15">
    <location>
        <begin position="474"/>
        <end position="531"/>
    </location>
</feature>
<dbReference type="Gene3D" id="2.30.30.620">
    <property type="match status" value="1"/>
</dbReference>
<dbReference type="InterPro" id="IPR021870">
    <property type="entry name" value="MVP_shoulder"/>
</dbReference>
<dbReference type="InterPro" id="IPR041139">
    <property type="entry name" value="MVP_rep_dom"/>
</dbReference>
<evidence type="ECO:0000259" key="12">
    <source>
        <dbReference type="Pfam" id="PF11978"/>
    </source>
</evidence>
<evidence type="ECO:0000259" key="14">
    <source>
        <dbReference type="Pfam" id="PF17795"/>
    </source>
</evidence>
<comment type="subcellular location">
    <subcellularLocation>
        <location evidence="2 8">Cytoplasm</location>
    </subcellularLocation>
    <subcellularLocation>
        <location evidence="1">Nucleus</location>
    </subcellularLocation>
</comment>
<dbReference type="Gene3D" id="6.10.250.720">
    <property type="match status" value="1"/>
</dbReference>
<dbReference type="FunFam" id="2.30.30.570:FF:000001">
    <property type="entry name" value="major vault protein-like"/>
    <property type="match status" value="1"/>
</dbReference>
<keyword evidence="5" id="KW-0677">Repeat</keyword>
<feature type="compositionally biased region" description="Basic and acidic residues" evidence="10">
    <location>
        <begin position="758"/>
        <end position="780"/>
    </location>
</feature>
<feature type="repeat" description="MVP" evidence="8">
    <location>
        <begin position="427"/>
        <end position="478"/>
    </location>
</feature>
<dbReference type="InterPro" id="IPR040989">
    <property type="entry name" value="Vault_3"/>
</dbReference>
<protein>
    <recommendedName>
        <fullName evidence="3">Major vault protein</fullName>
    </recommendedName>
</protein>
<organism evidence="16 17">
    <name type="scientific">Schistocephalus solidus</name>
    <name type="common">Tapeworm</name>
    <dbReference type="NCBI Taxonomy" id="70667"/>
    <lineage>
        <taxon>Eukaryota</taxon>
        <taxon>Metazoa</taxon>
        <taxon>Spiralia</taxon>
        <taxon>Lophotrochozoa</taxon>
        <taxon>Platyhelminthes</taxon>
        <taxon>Cestoda</taxon>
        <taxon>Eucestoda</taxon>
        <taxon>Diphyllobothriidea</taxon>
        <taxon>Diphyllobothriidae</taxon>
        <taxon>Schistocephalus</taxon>
    </lineage>
</organism>
<evidence type="ECO:0000256" key="1">
    <source>
        <dbReference type="ARBA" id="ARBA00004123"/>
    </source>
</evidence>
<keyword evidence="4 8" id="KW-0963">Cytoplasm</keyword>
<feature type="repeat" description="MVP" evidence="8">
    <location>
        <begin position="121"/>
        <end position="173"/>
    </location>
</feature>
<dbReference type="FunFam" id="3.30.479.30:FF:000010">
    <property type="entry name" value="major vault protein-like"/>
    <property type="match status" value="1"/>
</dbReference>
<dbReference type="Gene3D" id="2.30.30.560">
    <property type="match status" value="3"/>
</dbReference>
<evidence type="ECO:0000256" key="7">
    <source>
        <dbReference type="ARBA" id="ARBA00023274"/>
    </source>
</evidence>
<dbReference type="PROSITE" id="PS51224">
    <property type="entry name" value="MVP"/>
    <property type="match status" value="8"/>
</dbReference>
<feature type="domain" description="Major vault protein repeat" evidence="11">
    <location>
        <begin position="117"/>
        <end position="158"/>
    </location>
</feature>
<dbReference type="PANTHER" id="PTHR14165:SF16">
    <property type="entry name" value="MAJOR VAULT PROTEIN"/>
    <property type="match status" value="1"/>
</dbReference>